<feature type="region of interest" description="Disordered" evidence="1">
    <location>
        <begin position="26"/>
        <end position="54"/>
    </location>
</feature>
<evidence type="ECO:0000313" key="2">
    <source>
        <dbReference type="EMBL" id="UOE45078.1"/>
    </source>
</evidence>
<sequence length="181" mass="17981">MHGHRVGAVAIGALIATVTGGCSAPTPPVAATSTSPPVSSPAGTEPSDPWGELPDPAAAVAVMPGQRGDCPIDPAGDDLIAFVVTTGDDRTAVRVTYPVFRVDGQRMVRRMTSPGPVVTVVIADCTGGEPSDLAGFRAATDDAVPLSCALFAGGELVAADRAASDAEASGARVECAASPSD</sequence>
<organism evidence="2 3">
    <name type="scientific">Agromyces larvae</name>
    <dbReference type="NCBI Taxonomy" id="2929802"/>
    <lineage>
        <taxon>Bacteria</taxon>
        <taxon>Bacillati</taxon>
        <taxon>Actinomycetota</taxon>
        <taxon>Actinomycetes</taxon>
        <taxon>Micrococcales</taxon>
        <taxon>Microbacteriaceae</taxon>
        <taxon>Agromyces</taxon>
    </lineage>
</organism>
<dbReference type="RefSeq" id="WP_243557404.1">
    <property type="nucleotide sequence ID" value="NZ_CP094528.1"/>
</dbReference>
<keyword evidence="3" id="KW-1185">Reference proteome</keyword>
<proteinExistence type="predicted"/>
<evidence type="ECO:0000256" key="1">
    <source>
        <dbReference type="SAM" id="MobiDB-lite"/>
    </source>
</evidence>
<feature type="compositionally biased region" description="Low complexity" evidence="1">
    <location>
        <begin position="29"/>
        <end position="42"/>
    </location>
</feature>
<dbReference type="EMBL" id="CP094528">
    <property type="protein sequence ID" value="UOE45078.1"/>
    <property type="molecule type" value="Genomic_DNA"/>
</dbReference>
<accession>A0ABY4C115</accession>
<protein>
    <submittedName>
        <fullName evidence="2">Uncharacterized protein</fullName>
    </submittedName>
</protein>
<name>A0ABY4C115_9MICO</name>
<dbReference type="Proteomes" id="UP000832097">
    <property type="component" value="Chromosome"/>
</dbReference>
<gene>
    <name evidence="2" type="ORF">MTO99_04670</name>
</gene>
<reference evidence="2 3" key="1">
    <citation type="submission" date="2022-03" db="EMBL/GenBank/DDBJ databases">
        <title>Mucilaginibacter sp. isolated from the gut of Protaetia brevitarsis seulensis larvae.</title>
        <authorList>
            <person name="Won M."/>
            <person name="Kim S.-J."/>
            <person name="Kwon S.-W."/>
        </authorList>
    </citation>
    <scope>NUCLEOTIDE SEQUENCE [LARGE SCALE GENOMIC DNA]</scope>
    <source>
        <strain evidence="2 3">CFWR-12</strain>
    </source>
</reference>
<evidence type="ECO:0000313" key="3">
    <source>
        <dbReference type="Proteomes" id="UP000832097"/>
    </source>
</evidence>
<dbReference type="PROSITE" id="PS51257">
    <property type="entry name" value="PROKAR_LIPOPROTEIN"/>
    <property type="match status" value="1"/>
</dbReference>